<dbReference type="GO" id="GO:0032007">
    <property type="term" value="P:negative regulation of TOR signaling"/>
    <property type="evidence" value="ECO:0007669"/>
    <property type="project" value="TreeGrafter"/>
</dbReference>
<protein>
    <submittedName>
        <fullName evidence="3">Uncharacterized protein</fullName>
    </submittedName>
</protein>
<dbReference type="GO" id="GO:0033596">
    <property type="term" value="C:TSC1-TSC2 complex"/>
    <property type="evidence" value="ECO:0007669"/>
    <property type="project" value="TreeGrafter"/>
</dbReference>
<dbReference type="RefSeq" id="XP_066076772.1">
    <property type="nucleotide sequence ID" value="XM_066220675.1"/>
</dbReference>
<dbReference type="PANTHER" id="PTHR15154:SF2">
    <property type="entry name" value="HAMARTIN"/>
    <property type="match status" value="1"/>
</dbReference>
<reference evidence="3 4" key="1">
    <citation type="submission" date="2024-01" db="EMBL/GenBank/DDBJ databases">
        <title>Comparative genomics of Cryptococcus and Kwoniella reveals pathogenesis evolution and contrasting modes of karyotype evolution via chromosome fusion or intercentromeric recombination.</title>
        <authorList>
            <person name="Coelho M.A."/>
            <person name="David-Palma M."/>
            <person name="Shea T."/>
            <person name="Bowers K."/>
            <person name="McGinley-Smith S."/>
            <person name="Mohammad A.W."/>
            <person name="Gnirke A."/>
            <person name="Yurkov A.M."/>
            <person name="Nowrousian M."/>
            <person name="Sun S."/>
            <person name="Cuomo C.A."/>
            <person name="Heitman J."/>
        </authorList>
    </citation>
    <scope>NUCLEOTIDE SEQUENCE [LARGE SCALE GENOMIC DNA]</scope>
    <source>
        <strain evidence="3 4">CBS 6074</strain>
    </source>
</reference>
<dbReference type="EMBL" id="CP144103">
    <property type="protein sequence ID" value="WWC90009.1"/>
    <property type="molecule type" value="Genomic_DNA"/>
</dbReference>
<gene>
    <name evidence="3" type="ORF">L201_004939</name>
</gene>
<evidence type="ECO:0000313" key="4">
    <source>
        <dbReference type="Proteomes" id="UP001355207"/>
    </source>
</evidence>
<dbReference type="GeneID" id="91095609"/>
<feature type="coiled-coil region" evidence="1">
    <location>
        <begin position="289"/>
        <end position="316"/>
    </location>
</feature>
<organism evidence="3 4">
    <name type="scientific">Kwoniella dendrophila CBS 6074</name>
    <dbReference type="NCBI Taxonomy" id="1295534"/>
    <lineage>
        <taxon>Eukaryota</taxon>
        <taxon>Fungi</taxon>
        <taxon>Dikarya</taxon>
        <taxon>Basidiomycota</taxon>
        <taxon>Agaricomycotina</taxon>
        <taxon>Tremellomycetes</taxon>
        <taxon>Tremellales</taxon>
        <taxon>Cryptococcaceae</taxon>
        <taxon>Kwoniella</taxon>
    </lineage>
</organism>
<dbReference type="AlphaFoldDB" id="A0AAX4JYS9"/>
<dbReference type="Proteomes" id="UP001355207">
    <property type="component" value="Chromosome 6"/>
</dbReference>
<dbReference type="PANTHER" id="PTHR15154">
    <property type="entry name" value="HAMARTIN"/>
    <property type="match status" value="1"/>
</dbReference>
<evidence type="ECO:0000256" key="2">
    <source>
        <dbReference type="SAM" id="MobiDB-lite"/>
    </source>
</evidence>
<evidence type="ECO:0000256" key="1">
    <source>
        <dbReference type="SAM" id="Coils"/>
    </source>
</evidence>
<name>A0AAX4JYS9_9TREE</name>
<accession>A0AAX4JYS9</accession>
<feature type="coiled-coil region" evidence="1">
    <location>
        <begin position="349"/>
        <end position="411"/>
    </location>
</feature>
<proteinExistence type="predicted"/>
<feature type="region of interest" description="Disordered" evidence="2">
    <location>
        <begin position="207"/>
        <end position="237"/>
    </location>
</feature>
<sequence>MARVASSPFIDILLKSLTHDTGNRLFSINLRLLLSVLPYAPLEFTSKVPLMAIILGRAISWRDRPFIDLASTVRDGFTQTPPPNSSLDWEVATSSAEPDIEMPEHLKPRWIAQLYIIALYGAWPSNVIAFVRDPVSYIRGKNVSALYAVDWDKVWPPGVLATRMEPLIRDFRLHPSLVIFTSTAELADDKRWDRIDAAEFIARSQALSNSDQQGAPRAGLFDEDEQSPIEVDQTKHSSRLGKENELLRLEAKFTSRVRKQYLYHIGRLHKTSLRLNNDEAEIHSFVNRLKAQTSQIAELTAQLSQARTDASQAQQKHVKWQGQLRDKVASFREEKGTWQTEAARIRAELSEVYATVKAQREELAEVKNDRLRDKDETAHGFPAFMRCKEALQEAEAAKAKCHEMLKASRQETLEQAQAIEVPNQKPTIVRSDVGTSGTDVKPVQDVGIYVQLLEQAKARTDKLERENLELRNALLTHQQVDKAVNGDSRNDKSFIFGGDNVV</sequence>
<keyword evidence="4" id="KW-1185">Reference proteome</keyword>
<evidence type="ECO:0000313" key="3">
    <source>
        <dbReference type="EMBL" id="WWC90009.1"/>
    </source>
</evidence>
<dbReference type="GO" id="GO:0051726">
    <property type="term" value="P:regulation of cell cycle"/>
    <property type="evidence" value="ECO:0007669"/>
    <property type="project" value="TreeGrafter"/>
</dbReference>
<dbReference type="InterPro" id="IPR007483">
    <property type="entry name" value="Hamartin"/>
</dbReference>
<keyword evidence="1" id="KW-0175">Coiled coil</keyword>